<dbReference type="SUPFAM" id="SSF51283">
    <property type="entry name" value="dUTPase-like"/>
    <property type="match status" value="1"/>
</dbReference>
<evidence type="ECO:0000256" key="2">
    <source>
        <dbReference type="ARBA" id="ARBA00023080"/>
    </source>
</evidence>
<protein>
    <submittedName>
        <fullName evidence="3">Deoxyuridine 5'-triphosphate nucleotidohydrolase</fullName>
    </submittedName>
</protein>
<dbReference type="Gene3D" id="2.70.40.10">
    <property type="match status" value="1"/>
</dbReference>
<name>A0A7C3UGY3_9EURY</name>
<dbReference type="GO" id="GO:0006229">
    <property type="term" value="P:dUTP biosynthetic process"/>
    <property type="evidence" value="ECO:0007669"/>
    <property type="project" value="InterPro"/>
</dbReference>
<keyword evidence="1 3" id="KW-0378">Hydrolase</keyword>
<dbReference type="PANTHER" id="PTHR42680">
    <property type="entry name" value="DCTP DEAMINASE"/>
    <property type="match status" value="1"/>
</dbReference>
<dbReference type="GO" id="GO:0008829">
    <property type="term" value="F:dCTP deaminase activity"/>
    <property type="evidence" value="ECO:0007669"/>
    <property type="project" value="InterPro"/>
</dbReference>
<proteinExistence type="predicted"/>
<dbReference type="InterPro" id="IPR036157">
    <property type="entry name" value="dUTPase-like_sf"/>
</dbReference>
<sequence>MVVLSKEEIRKLILERGLIRDYIDLETQLQPNGFDCTLRKVAKIIEEAKIDFNNSERKLPETREIEFENDWVFLSKGYYRAYINEIVSIPEDIMAIGRPRSSLVRAGAIVLSAVWDAGYTGRSEVGLVVYNERGIWLKRNARIMQLIFLKLSGKTEKYRGIYSFENI</sequence>
<dbReference type="EMBL" id="DTPI01000015">
    <property type="protein sequence ID" value="HGE65968.1"/>
    <property type="molecule type" value="Genomic_DNA"/>
</dbReference>
<evidence type="ECO:0000313" key="3">
    <source>
        <dbReference type="EMBL" id="HGE65968.1"/>
    </source>
</evidence>
<organism evidence="3">
    <name type="scientific">Geoglobus ahangari</name>
    <dbReference type="NCBI Taxonomy" id="113653"/>
    <lineage>
        <taxon>Archaea</taxon>
        <taxon>Methanobacteriati</taxon>
        <taxon>Methanobacteriota</taxon>
        <taxon>Archaeoglobi</taxon>
        <taxon>Archaeoglobales</taxon>
        <taxon>Archaeoglobaceae</taxon>
        <taxon>Geoglobus</taxon>
    </lineage>
</organism>
<gene>
    <name evidence="3" type="ORF">ENX77_02410</name>
</gene>
<keyword evidence="2" id="KW-0546">Nucleotide metabolism</keyword>
<dbReference type="InterPro" id="IPR011962">
    <property type="entry name" value="dCTP_deaminase"/>
</dbReference>
<dbReference type="CDD" id="cd07557">
    <property type="entry name" value="trimeric_dUTPase"/>
    <property type="match status" value="1"/>
</dbReference>
<comment type="caution">
    <text evidence="3">The sequence shown here is derived from an EMBL/GenBank/DDBJ whole genome shotgun (WGS) entry which is preliminary data.</text>
</comment>
<dbReference type="AlphaFoldDB" id="A0A7C3UGY3"/>
<dbReference type="InterPro" id="IPR033704">
    <property type="entry name" value="dUTPase_trimeric"/>
</dbReference>
<dbReference type="NCBIfam" id="NF002598">
    <property type="entry name" value="PRK02253.1"/>
    <property type="match status" value="1"/>
</dbReference>
<dbReference type="PANTHER" id="PTHR42680:SF1">
    <property type="entry name" value="DEOXYURIDINE 5'-TRIPHOSPHATE NUCLEOTIDOHYDROLASE"/>
    <property type="match status" value="1"/>
</dbReference>
<reference evidence="3" key="1">
    <citation type="journal article" date="2020" name="mSystems">
        <title>Genome- and Community-Level Interaction Insights into Carbon Utilization and Element Cycling Functions of Hydrothermarchaeota in Hydrothermal Sediment.</title>
        <authorList>
            <person name="Zhou Z."/>
            <person name="Liu Y."/>
            <person name="Xu W."/>
            <person name="Pan J."/>
            <person name="Luo Z.H."/>
            <person name="Li M."/>
        </authorList>
    </citation>
    <scope>NUCLEOTIDE SEQUENCE [LARGE SCALE GENOMIC DNA]</scope>
    <source>
        <strain evidence="3">SpSt-97</strain>
    </source>
</reference>
<evidence type="ECO:0000256" key="1">
    <source>
        <dbReference type="ARBA" id="ARBA00022801"/>
    </source>
</evidence>
<dbReference type="Pfam" id="PF22769">
    <property type="entry name" value="DCD"/>
    <property type="match status" value="1"/>
</dbReference>
<accession>A0A7C3UGY3</accession>